<accession>A0A6J6SGL4</accession>
<keyword evidence="1" id="KW-0812">Transmembrane</keyword>
<organism evidence="2">
    <name type="scientific">freshwater metagenome</name>
    <dbReference type="NCBI Taxonomy" id="449393"/>
    <lineage>
        <taxon>unclassified sequences</taxon>
        <taxon>metagenomes</taxon>
        <taxon>ecological metagenomes</taxon>
    </lineage>
</organism>
<gene>
    <name evidence="2" type="ORF">UFOPK2683_01454</name>
    <name evidence="3" type="ORF">UFOPK3605_00184</name>
    <name evidence="4" type="ORF">UFOPK3897_00575</name>
    <name evidence="5" type="ORF">UFOPK4121_00166</name>
</gene>
<evidence type="ECO:0000313" key="5">
    <source>
        <dbReference type="EMBL" id="CAB5013071.1"/>
    </source>
</evidence>
<dbReference type="EMBL" id="CAFBMM010000002">
    <property type="protein sequence ID" value="CAB4895689.1"/>
    <property type="molecule type" value="Genomic_DNA"/>
</dbReference>
<name>A0A6J6SGL4_9ZZZZ</name>
<evidence type="ECO:0000313" key="3">
    <source>
        <dbReference type="EMBL" id="CAB4895689.1"/>
    </source>
</evidence>
<sequence length="115" mass="12727">MSDFFSSASRMGALPQIAIELRDLVVAYIKQETVAPLRQLLRYVAFGVIGALFLGLGAILFGLGGLRALQTETGDTFSDSWSWAPYLITFAALIVGSALVWRTRRGWRAWREKSS</sequence>
<dbReference type="AlphaFoldDB" id="A0A6J6SGL4"/>
<evidence type="ECO:0000313" key="4">
    <source>
        <dbReference type="EMBL" id="CAB4972717.1"/>
    </source>
</evidence>
<evidence type="ECO:0000313" key="2">
    <source>
        <dbReference type="EMBL" id="CAB4733848.1"/>
    </source>
</evidence>
<keyword evidence="1" id="KW-0472">Membrane</keyword>
<protein>
    <submittedName>
        <fullName evidence="2">Unannotated protein</fullName>
    </submittedName>
</protein>
<dbReference type="EMBL" id="CAFBOF010000007">
    <property type="protein sequence ID" value="CAB4972717.1"/>
    <property type="molecule type" value="Genomic_DNA"/>
</dbReference>
<dbReference type="EMBL" id="CAFBPQ010000002">
    <property type="protein sequence ID" value="CAB5013071.1"/>
    <property type="molecule type" value="Genomic_DNA"/>
</dbReference>
<evidence type="ECO:0000256" key="1">
    <source>
        <dbReference type="SAM" id="Phobius"/>
    </source>
</evidence>
<keyword evidence="1" id="KW-1133">Transmembrane helix</keyword>
<feature type="transmembrane region" description="Helical" evidence="1">
    <location>
        <begin position="40"/>
        <end position="63"/>
    </location>
</feature>
<reference evidence="2" key="1">
    <citation type="submission" date="2020-05" db="EMBL/GenBank/DDBJ databases">
        <authorList>
            <person name="Chiriac C."/>
            <person name="Salcher M."/>
            <person name="Ghai R."/>
            <person name="Kavagutti S V."/>
        </authorList>
    </citation>
    <scope>NUCLEOTIDE SEQUENCE</scope>
</reference>
<dbReference type="EMBL" id="CAEZYK010000112">
    <property type="protein sequence ID" value="CAB4733848.1"/>
    <property type="molecule type" value="Genomic_DNA"/>
</dbReference>
<proteinExistence type="predicted"/>
<feature type="transmembrane region" description="Helical" evidence="1">
    <location>
        <begin position="83"/>
        <end position="101"/>
    </location>
</feature>